<evidence type="ECO:0000313" key="3">
    <source>
        <dbReference type="Proteomes" id="UP000029121"/>
    </source>
</evidence>
<sequence length="297" mass="33876">TTISVEGYDTRLRVYSLKLALTKHFSSCGKVGYVYVPRDRKRGILKSVSFLWIEGEEDVEEKALKLSGTDVGGWTAIVKPAPMQKECRDPWSAAVLMKIETHRVRVTGYDTSLPEIDTQIALCEHFSSCGEVTRVVVLPCGAAFIYLQGERCEVKALKLSGSNMGGMNLFVGPIHGGPEKVRIQRRRRCNPSGYTPPSTQIRSLVSVRFLIHIGTCSHQFRCVYFIFLGVLLDTAEHKKRKMEMDMEMEMDEMKKKKMKMELKKIDKDIKKHMKTMVKMDMDMKKSMEMEDEEMALS</sequence>
<feature type="coiled-coil region" evidence="1">
    <location>
        <begin position="232"/>
        <end position="275"/>
    </location>
</feature>
<dbReference type="GO" id="GO:0003676">
    <property type="term" value="F:nucleic acid binding"/>
    <property type="evidence" value="ECO:0007669"/>
    <property type="project" value="InterPro"/>
</dbReference>
<dbReference type="SUPFAM" id="SSF54928">
    <property type="entry name" value="RNA-binding domain, RBD"/>
    <property type="match status" value="2"/>
</dbReference>
<keyword evidence="3" id="KW-1185">Reference proteome</keyword>
<dbReference type="Gene3D" id="3.30.70.330">
    <property type="match status" value="2"/>
</dbReference>
<reference evidence="3" key="1">
    <citation type="journal article" date="2013" name="Nat. Genet.">
        <title>The Capsella rubella genome and the genomic consequences of rapid mating system evolution.</title>
        <authorList>
            <person name="Slotte T."/>
            <person name="Hazzouri K.M."/>
            <person name="Agren J.A."/>
            <person name="Koenig D."/>
            <person name="Maumus F."/>
            <person name="Guo Y.L."/>
            <person name="Steige K."/>
            <person name="Platts A.E."/>
            <person name="Escobar J.S."/>
            <person name="Newman L.K."/>
            <person name="Wang W."/>
            <person name="Mandakova T."/>
            <person name="Vello E."/>
            <person name="Smith L.M."/>
            <person name="Henz S.R."/>
            <person name="Steffen J."/>
            <person name="Takuno S."/>
            <person name="Brandvain Y."/>
            <person name="Coop G."/>
            <person name="Andolfatto P."/>
            <person name="Hu T.T."/>
            <person name="Blanchette M."/>
            <person name="Clark R.M."/>
            <person name="Quesneville H."/>
            <person name="Nordborg M."/>
            <person name="Gaut B.S."/>
            <person name="Lysak M.A."/>
            <person name="Jenkins J."/>
            <person name="Grimwood J."/>
            <person name="Chapman J."/>
            <person name="Prochnik S."/>
            <person name="Shu S."/>
            <person name="Rokhsar D."/>
            <person name="Schmutz J."/>
            <person name="Weigel D."/>
            <person name="Wright S.I."/>
        </authorList>
    </citation>
    <scope>NUCLEOTIDE SEQUENCE [LARGE SCALE GENOMIC DNA]</scope>
    <source>
        <strain evidence="3">cv. Monte Gargano</strain>
    </source>
</reference>
<name>R0FC00_9BRAS</name>
<dbReference type="InterPro" id="IPR012677">
    <property type="entry name" value="Nucleotide-bd_a/b_plait_sf"/>
</dbReference>
<evidence type="ECO:0008006" key="4">
    <source>
        <dbReference type="Google" id="ProtNLM"/>
    </source>
</evidence>
<dbReference type="EMBL" id="KB870810">
    <property type="protein sequence ID" value="EOA19587.1"/>
    <property type="molecule type" value="Genomic_DNA"/>
</dbReference>
<dbReference type="AlphaFoldDB" id="R0FC00"/>
<evidence type="ECO:0000313" key="2">
    <source>
        <dbReference type="EMBL" id="EOA19587.1"/>
    </source>
</evidence>
<evidence type="ECO:0000256" key="1">
    <source>
        <dbReference type="SAM" id="Coils"/>
    </source>
</evidence>
<dbReference type="Proteomes" id="UP000029121">
    <property type="component" value="Unassembled WGS sequence"/>
</dbReference>
<keyword evidence="1" id="KW-0175">Coiled coil</keyword>
<accession>R0FC00</accession>
<gene>
    <name evidence="2" type="ORF">CARUB_v10002703mg</name>
</gene>
<proteinExistence type="predicted"/>
<dbReference type="STRING" id="81985.R0FC00"/>
<dbReference type="InterPro" id="IPR035979">
    <property type="entry name" value="RBD_domain_sf"/>
</dbReference>
<organism evidence="2 3">
    <name type="scientific">Capsella rubella</name>
    <dbReference type="NCBI Taxonomy" id="81985"/>
    <lineage>
        <taxon>Eukaryota</taxon>
        <taxon>Viridiplantae</taxon>
        <taxon>Streptophyta</taxon>
        <taxon>Embryophyta</taxon>
        <taxon>Tracheophyta</taxon>
        <taxon>Spermatophyta</taxon>
        <taxon>Magnoliopsida</taxon>
        <taxon>eudicotyledons</taxon>
        <taxon>Gunneridae</taxon>
        <taxon>Pentapetalae</taxon>
        <taxon>rosids</taxon>
        <taxon>malvids</taxon>
        <taxon>Brassicales</taxon>
        <taxon>Brassicaceae</taxon>
        <taxon>Camelineae</taxon>
        <taxon>Capsella</taxon>
    </lineage>
</organism>
<feature type="non-terminal residue" evidence="2">
    <location>
        <position position="1"/>
    </location>
</feature>
<protein>
    <recommendedName>
        <fullName evidence="4">RRM domain-containing protein</fullName>
    </recommendedName>
</protein>